<keyword evidence="1 4" id="KW-0808">Transferase</keyword>
<feature type="domain" description="Glycosyl transferase family 1" evidence="2">
    <location>
        <begin position="193"/>
        <end position="357"/>
    </location>
</feature>
<evidence type="ECO:0000259" key="2">
    <source>
        <dbReference type="Pfam" id="PF00534"/>
    </source>
</evidence>
<dbReference type="InterPro" id="IPR028098">
    <property type="entry name" value="Glyco_trans_4-like_N"/>
</dbReference>
<keyword evidence="5" id="KW-1185">Reference proteome</keyword>
<dbReference type="EMBL" id="BMGT01000003">
    <property type="protein sequence ID" value="GGG85354.1"/>
    <property type="molecule type" value="Genomic_DNA"/>
</dbReference>
<comment type="caution">
    <text evidence="4">The sequence shown here is derived from an EMBL/GenBank/DDBJ whole genome shotgun (WGS) entry which is preliminary data.</text>
</comment>
<dbReference type="Proteomes" id="UP000647241">
    <property type="component" value="Unassembled WGS sequence"/>
</dbReference>
<gene>
    <name evidence="4" type="primary">bme6</name>
    <name evidence="4" type="ORF">GCM10011585_31560</name>
</gene>
<protein>
    <submittedName>
        <fullName evidence="4">Glycosyl transferase</fullName>
    </submittedName>
</protein>
<dbReference type="PANTHER" id="PTHR46401:SF2">
    <property type="entry name" value="GLYCOSYLTRANSFERASE WBBK-RELATED"/>
    <property type="match status" value="1"/>
</dbReference>
<feature type="domain" description="Glycosyltransferase subfamily 4-like N-terminal" evidence="3">
    <location>
        <begin position="27"/>
        <end position="177"/>
    </location>
</feature>
<evidence type="ECO:0000256" key="1">
    <source>
        <dbReference type="ARBA" id="ARBA00022679"/>
    </source>
</evidence>
<dbReference type="PANTHER" id="PTHR46401">
    <property type="entry name" value="GLYCOSYLTRANSFERASE WBBK-RELATED"/>
    <property type="match status" value="1"/>
</dbReference>
<dbReference type="RefSeq" id="WP_188555115.1">
    <property type="nucleotide sequence ID" value="NZ_JAGSYJ010000003.1"/>
</dbReference>
<reference evidence="4" key="1">
    <citation type="journal article" date="2014" name="Int. J. Syst. Evol. Microbiol.">
        <title>Complete genome sequence of Corynebacterium casei LMG S-19264T (=DSM 44701T), isolated from a smear-ripened cheese.</title>
        <authorList>
            <consortium name="US DOE Joint Genome Institute (JGI-PGF)"/>
            <person name="Walter F."/>
            <person name="Albersmeier A."/>
            <person name="Kalinowski J."/>
            <person name="Ruckert C."/>
        </authorList>
    </citation>
    <scope>NUCLEOTIDE SEQUENCE</scope>
    <source>
        <strain evidence="4">CGMCC 1.12997</strain>
    </source>
</reference>
<name>A0A917HPK0_9BACT</name>
<evidence type="ECO:0000313" key="5">
    <source>
        <dbReference type="Proteomes" id="UP000647241"/>
    </source>
</evidence>
<dbReference type="Pfam" id="PF00534">
    <property type="entry name" value="Glycos_transf_1"/>
    <property type="match status" value="1"/>
</dbReference>
<dbReference type="SUPFAM" id="SSF53756">
    <property type="entry name" value="UDP-Glycosyltransferase/glycogen phosphorylase"/>
    <property type="match status" value="1"/>
</dbReference>
<sequence>MRILHIMGTLDPAAGGPSQSVRVLMSYASIGYVGEVVTFDDPGSPWLKTLIFPVHPLGPVGSTYGYNNRLVPWIKANRHRFDGIIVNGLWQYCGLAARRALAGTNTPYMVFTHGMLDPYFKHAFPLKHAKKWPYWLLSEYWNLRGAYRVLFTSEAEKHLAEQSFWLHRWNPYVVPYGAKGPAGDPQAMKQIFFNQCPQVKDKRYLLFLGRIHRKKGCDLLVEAFAKVAATDPQLHLVMAGPDQQQWSAELQQTAASAGIADRIHWPGMATGDAKWGAFYGAEAFILPSHQENFGIAVAEAMACGTPVLLSDKVNIAEEIAADGAGFMEQDTLDGTLRLLQRWIATSPQDRQQMADQALRSFNQRYDMQQTAKTIIRLFEAAIQRS</sequence>
<proteinExistence type="predicted"/>
<dbReference type="Gene3D" id="3.40.50.2000">
    <property type="entry name" value="Glycogen Phosphorylase B"/>
    <property type="match status" value="2"/>
</dbReference>
<dbReference type="InterPro" id="IPR001296">
    <property type="entry name" value="Glyco_trans_1"/>
</dbReference>
<dbReference type="Pfam" id="PF13579">
    <property type="entry name" value="Glyco_trans_4_4"/>
    <property type="match status" value="1"/>
</dbReference>
<accession>A0A917HPK0</accession>
<evidence type="ECO:0000259" key="3">
    <source>
        <dbReference type="Pfam" id="PF13579"/>
    </source>
</evidence>
<reference evidence="4" key="2">
    <citation type="submission" date="2020-09" db="EMBL/GenBank/DDBJ databases">
        <authorList>
            <person name="Sun Q."/>
            <person name="Zhou Y."/>
        </authorList>
    </citation>
    <scope>NUCLEOTIDE SEQUENCE</scope>
    <source>
        <strain evidence="4">CGMCC 1.12997</strain>
    </source>
</reference>
<organism evidence="4 5">
    <name type="scientific">Edaphobacter dinghuensis</name>
    <dbReference type="NCBI Taxonomy" id="1560005"/>
    <lineage>
        <taxon>Bacteria</taxon>
        <taxon>Pseudomonadati</taxon>
        <taxon>Acidobacteriota</taxon>
        <taxon>Terriglobia</taxon>
        <taxon>Terriglobales</taxon>
        <taxon>Acidobacteriaceae</taxon>
        <taxon>Edaphobacter</taxon>
    </lineage>
</organism>
<dbReference type="AlphaFoldDB" id="A0A917HPK0"/>
<evidence type="ECO:0000313" key="4">
    <source>
        <dbReference type="EMBL" id="GGG85354.1"/>
    </source>
</evidence>
<dbReference type="GO" id="GO:0016757">
    <property type="term" value="F:glycosyltransferase activity"/>
    <property type="evidence" value="ECO:0007669"/>
    <property type="project" value="InterPro"/>
</dbReference>
<dbReference type="GO" id="GO:0009103">
    <property type="term" value="P:lipopolysaccharide biosynthetic process"/>
    <property type="evidence" value="ECO:0007669"/>
    <property type="project" value="TreeGrafter"/>
</dbReference>